<evidence type="ECO:0000256" key="1">
    <source>
        <dbReference type="ARBA" id="ARBA00006484"/>
    </source>
</evidence>
<dbReference type="GO" id="GO:0004316">
    <property type="term" value="F:3-oxoacyl-[acyl-carrier-protein] reductase (NADPH) activity"/>
    <property type="evidence" value="ECO:0007669"/>
    <property type="project" value="UniProtKB-EC"/>
</dbReference>
<sequence>MSTRPEVALVTGAGGGIGRATVSRLAAAGAGIVAVDRDGDTLDRLTADLAASGGRAVAVVGDITDEALAPRAVETALASFGTPTILVNNAGVGSDQVPVWEVEPSAWRRDLEINLTSHFLMCRAVVPAMIEAGYGRIVNVASAAGMEGHPLAGGYAAAKAGLVAMTKSMGKELAKTGVIVNAIAPALIGTPMLEAEWFSDDIKRMLLERIPMGRLGRPEEVAEMIAFLASDRVTFSTGAVFDLSGGRATY</sequence>
<proteinExistence type="inferred from homology"/>
<keyword evidence="2 3" id="KW-0560">Oxidoreductase</keyword>
<dbReference type="RefSeq" id="WP_221446553.1">
    <property type="nucleotide sequence ID" value="NZ_BAAAJR010000003.1"/>
</dbReference>
<dbReference type="PRINTS" id="PR00081">
    <property type="entry name" value="GDHRDH"/>
</dbReference>
<reference evidence="3 4" key="1">
    <citation type="submission" date="2020-08" db="EMBL/GenBank/DDBJ databases">
        <title>Sequencing the genomes of 1000 actinobacteria strains.</title>
        <authorList>
            <person name="Klenk H.-P."/>
        </authorList>
    </citation>
    <scope>NUCLEOTIDE SEQUENCE [LARGE SCALE GENOMIC DNA]</scope>
    <source>
        <strain evidence="3 4">DSM 12511</strain>
    </source>
</reference>
<gene>
    <name evidence="3" type="ORF">HD594_000908</name>
</gene>
<dbReference type="GO" id="GO:0030497">
    <property type="term" value="P:fatty acid elongation"/>
    <property type="evidence" value="ECO:0007669"/>
    <property type="project" value="TreeGrafter"/>
</dbReference>
<dbReference type="Gene3D" id="3.40.50.720">
    <property type="entry name" value="NAD(P)-binding Rossmann-like Domain"/>
    <property type="match status" value="1"/>
</dbReference>
<dbReference type="PROSITE" id="PS00061">
    <property type="entry name" value="ADH_SHORT"/>
    <property type="match status" value="1"/>
</dbReference>
<accession>A0A7X0FP46</accession>
<comment type="similarity">
    <text evidence="1">Belongs to the short-chain dehydrogenases/reductases (SDR) family.</text>
</comment>
<evidence type="ECO:0000256" key="2">
    <source>
        <dbReference type="ARBA" id="ARBA00023002"/>
    </source>
</evidence>
<dbReference type="EMBL" id="JACHML010000001">
    <property type="protein sequence ID" value="MBB6390595.1"/>
    <property type="molecule type" value="Genomic_DNA"/>
</dbReference>
<dbReference type="InterPro" id="IPR020904">
    <property type="entry name" value="Sc_DH/Rdtase_CS"/>
</dbReference>
<dbReference type="InterPro" id="IPR002347">
    <property type="entry name" value="SDR_fam"/>
</dbReference>
<dbReference type="InterPro" id="IPR036291">
    <property type="entry name" value="NAD(P)-bd_dom_sf"/>
</dbReference>
<comment type="caution">
    <text evidence="3">The sequence shown here is derived from an EMBL/GenBank/DDBJ whole genome shotgun (WGS) entry which is preliminary data.</text>
</comment>
<dbReference type="PANTHER" id="PTHR42760">
    <property type="entry name" value="SHORT-CHAIN DEHYDROGENASES/REDUCTASES FAMILY MEMBER"/>
    <property type="match status" value="1"/>
</dbReference>
<dbReference type="Pfam" id="PF13561">
    <property type="entry name" value="adh_short_C2"/>
    <property type="match status" value="1"/>
</dbReference>
<dbReference type="SUPFAM" id="SSF51735">
    <property type="entry name" value="NAD(P)-binding Rossmann-fold domains"/>
    <property type="match status" value="1"/>
</dbReference>
<organism evidence="3 4">
    <name type="scientific">Microbacterium thalassium</name>
    <dbReference type="NCBI Taxonomy" id="362649"/>
    <lineage>
        <taxon>Bacteria</taxon>
        <taxon>Bacillati</taxon>
        <taxon>Actinomycetota</taxon>
        <taxon>Actinomycetes</taxon>
        <taxon>Micrococcales</taxon>
        <taxon>Microbacteriaceae</taxon>
        <taxon>Microbacterium</taxon>
    </lineage>
</organism>
<dbReference type="PANTHER" id="PTHR42760:SF129">
    <property type="entry name" value="OXIDOREDUCTASE"/>
    <property type="match status" value="1"/>
</dbReference>
<keyword evidence="4" id="KW-1185">Reference proteome</keyword>
<name>A0A7X0FP46_9MICO</name>
<dbReference type="NCBIfam" id="NF005559">
    <property type="entry name" value="PRK07231.1"/>
    <property type="match status" value="1"/>
</dbReference>
<evidence type="ECO:0000313" key="3">
    <source>
        <dbReference type="EMBL" id="MBB6390595.1"/>
    </source>
</evidence>
<protein>
    <submittedName>
        <fullName evidence="3">3-oxoacyl-[acyl-carrier protein] reductase</fullName>
        <ecNumber evidence="3">1.1.1.100</ecNumber>
    </submittedName>
</protein>
<dbReference type="Proteomes" id="UP000537775">
    <property type="component" value="Unassembled WGS sequence"/>
</dbReference>
<dbReference type="EC" id="1.1.1.100" evidence="3"/>
<evidence type="ECO:0000313" key="4">
    <source>
        <dbReference type="Proteomes" id="UP000537775"/>
    </source>
</evidence>
<dbReference type="FunFam" id="3.40.50.720:FF:000173">
    <property type="entry name" value="3-oxoacyl-[acyl-carrier protein] reductase"/>
    <property type="match status" value="1"/>
</dbReference>
<dbReference type="PRINTS" id="PR00080">
    <property type="entry name" value="SDRFAMILY"/>
</dbReference>
<dbReference type="AlphaFoldDB" id="A0A7X0FP46"/>